<proteinExistence type="predicted"/>
<keyword evidence="1" id="KW-0808">Transferase</keyword>
<dbReference type="PANTHER" id="PTHR34072">
    <property type="entry name" value="ENZYMATIC POLYPROTEIN-RELATED"/>
    <property type="match status" value="1"/>
</dbReference>
<keyword evidence="4" id="KW-0255">Endonuclease</keyword>
<evidence type="ECO:0000256" key="6">
    <source>
        <dbReference type="ARBA" id="ARBA00022918"/>
    </source>
</evidence>
<keyword evidence="2" id="KW-0548">Nucleotidyltransferase</keyword>
<sequence length="211" mass="23749">MAVVLAVQRWRPYLLVGKFKVKTDQKALKFLLDQRVIQPQYQKWIAKLLGYSFEVVYKPGVENRAADALSRKPAKIQLFGLSITVTVDLERNKSLASSPAGLLVPLEIPQSIWSDISMEFVEGLPKSGGFEVILVVDRLSKYGHFLPLKHPFTAKLGAELFVKEMVVYGQQPPAIVSYGGVPSKNSTVEEMLWERDNILTALRDHLRLAQE</sequence>
<dbReference type="SUPFAM" id="SSF56672">
    <property type="entry name" value="DNA/RNA polymerases"/>
    <property type="match status" value="1"/>
</dbReference>
<evidence type="ECO:0000256" key="4">
    <source>
        <dbReference type="ARBA" id="ARBA00022759"/>
    </source>
</evidence>
<dbReference type="InterPro" id="IPR036397">
    <property type="entry name" value="RNaseH_sf"/>
</dbReference>
<evidence type="ECO:0000313" key="8">
    <source>
        <dbReference type="Proteomes" id="UP001652600"/>
    </source>
</evidence>
<protein>
    <submittedName>
        <fullName evidence="9">Uncharacterized protein LOC127148667</fullName>
    </submittedName>
</protein>
<name>A0ABM3KM27_CUCME</name>
<evidence type="ECO:0000256" key="5">
    <source>
        <dbReference type="ARBA" id="ARBA00022801"/>
    </source>
</evidence>
<dbReference type="GeneID" id="127148667"/>
<gene>
    <name evidence="9" type="primary">LOC127148667</name>
</gene>
<evidence type="ECO:0000313" key="9">
    <source>
        <dbReference type="RefSeq" id="XP_050938820.1"/>
    </source>
</evidence>
<keyword evidence="6" id="KW-0695">RNA-directed DNA polymerase</keyword>
<dbReference type="PANTHER" id="PTHR34072:SF55">
    <property type="entry name" value="DNA_RNA POLYMERASES SUPERFAMILY PROTEIN"/>
    <property type="match status" value="1"/>
</dbReference>
<dbReference type="Gene3D" id="3.30.420.10">
    <property type="entry name" value="Ribonuclease H-like superfamily/Ribonuclease H"/>
    <property type="match status" value="1"/>
</dbReference>
<organism evidence="8 9">
    <name type="scientific">Cucumis melo</name>
    <name type="common">Muskmelon</name>
    <dbReference type="NCBI Taxonomy" id="3656"/>
    <lineage>
        <taxon>Eukaryota</taxon>
        <taxon>Viridiplantae</taxon>
        <taxon>Streptophyta</taxon>
        <taxon>Embryophyta</taxon>
        <taxon>Tracheophyta</taxon>
        <taxon>Spermatophyta</taxon>
        <taxon>Magnoliopsida</taxon>
        <taxon>eudicotyledons</taxon>
        <taxon>Gunneridae</taxon>
        <taxon>Pentapetalae</taxon>
        <taxon>rosids</taxon>
        <taxon>fabids</taxon>
        <taxon>Cucurbitales</taxon>
        <taxon>Cucurbitaceae</taxon>
        <taxon>Benincaseae</taxon>
        <taxon>Cucumis</taxon>
    </lineage>
</organism>
<keyword evidence="3" id="KW-0540">Nuclease</keyword>
<evidence type="ECO:0000256" key="2">
    <source>
        <dbReference type="ARBA" id="ARBA00022695"/>
    </source>
</evidence>
<dbReference type="CDD" id="cd09274">
    <property type="entry name" value="RNase_HI_RT_Ty3"/>
    <property type="match status" value="1"/>
</dbReference>
<accession>A0ABM3KM27</accession>
<dbReference type="InterPro" id="IPR012337">
    <property type="entry name" value="RNaseH-like_sf"/>
</dbReference>
<reference evidence="9" key="1">
    <citation type="submission" date="2025-08" db="UniProtKB">
        <authorList>
            <consortium name="RefSeq"/>
        </authorList>
    </citation>
    <scope>IDENTIFICATION</scope>
    <source>
        <tissue evidence="9">Stem</tissue>
    </source>
</reference>
<keyword evidence="5" id="KW-0378">Hydrolase</keyword>
<evidence type="ECO:0000259" key="7">
    <source>
        <dbReference type="Pfam" id="PF17917"/>
    </source>
</evidence>
<dbReference type="RefSeq" id="XP_050938820.1">
    <property type="nucleotide sequence ID" value="XM_051082863.1"/>
</dbReference>
<dbReference type="InterPro" id="IPR043502">
    <property type="entry name" value="DNA/RNA_pol_sf"/>
</dbReference>
<dbReference type="SUPFAM" id="SSF53098">
    <property type="entry name" value="Ribonuclease H-like"/>
    <property type="match status" value="1"/>
</dbReference>
<dbReference type="InterPro" id="IPR041373">
    <property type="entry name" value="RT_RNaseH"/>
</dbReference>
<keyword evidence="8" id="KW-1185">Reference proteome</keyword>
<dbReference type="Pfam" id="PF17917">
    <property type="entry name" value="RT_RNaseH"/>
    <property type="match status" value="1"/>
</dbReference>
<evidence type="ECO:0000256" key="3">
    <source>
        <dbReference type="ARBA" id="ARBA00022722"/>
    </source>
</evidence>
<dbReference type="Proteomes" id="UP001652600">
    <property type="component" value="Chromosome 3"/>
</dbReference>
<evidence type="ECO:0000256" key="1">
    <source>
        <dbReference type="ARBA" id="ARBA00022679"/>
    </source>
</evidence>
<feature type="domain" description="Reverse transcriptase RNase H-like" evidence="7">
    <location>
        <begin position="1"/>
        <end position="51"/>
    </location>
</feature>